<keyword evidence="2" id="KW-1185">Reference proteome</keyword>
<evidence type="ECO:0000313" key="1">
    <source>
        <dbReference type="EMBL" id="PON32408.1"/>
    </source>
</evidence>
<dbReference type="OrthoDB" id="1194645at2759"/>
<dbReference type="EMBL" id="JXTB01000820">
    <property type="protein sequence ID" value="PON32408.1"/>
    <property type="molecule type" value="Genomic_DNA"/>
</dbReference>
<gene>
    <name evidence="1" type="ORF">PanWU01x14_361580</name>
</gene>
<accession>A0A2P5A791</accession>
<proteinExistence type="predicted"/>
<reference evidence="2" key="1">
    <citation type="submission" date="2016-06" db="EMBL/GenBank/DDBJ databases">
        <title>Parallel loss of symbiosis genes in relatives of nitrogen-fixing non-legume Parasponia.</title>
        <authorList>
            <person name="Van Velzen R."/>
            <person name="Holmer R."/>
            <person name="Bu F."/>
            <person name="Rutten L."/>
            <person name="Van Zeijl A."/>
            <person name="Liu W."/>
            <person name="Santuari L."/>
            <person name="Cao Q."/>
            <person name="Sharma T."/>
            <person name="Shen D."/>
            <person name="Roswanjaya Y."/>
            <person name="Wardhani T."/>
            <person name="Kalhor M.S."/>
            <person name="Jansen J."/>
            <person name="Van den Hoogen J."/>
            <person name="Gungor B."/>
            <person name="Hartog M."/>
            <person name="Hontelez J."/>
            <person name="Verver J."/>
            <person name="Yang W.-C."/>
            <person name="Schijlen E."/>
            <person name="Repin R."/>
            <person name="Schilthuizen M."/>
            <person name="Schranz E."/>
            <person name="Heidstra R."/>
            <person name="Miyata K."/>
            <person name="Fedorova E."/>
            <person name="Kohlen W."/>
            <person name="Bisseling T."/>
            <person name="Smit S."/>
            <person name="Geurts R."/>
        </authorList>
    </citation>
    <scope>NUCLEOTIDE SEQUENCE [LARGE SCALE GENOMIC DNA]</scope>
    <source>
        <strain evidence="2">cv. WU1-14</strain>
    </source>
</reference>
<evidence type="ECO:0000313" key="2">
    <source>
        <dbReference type="Proteomes" id="UP000237105"/>
    </source>
</evidence>
<protein>
    <submittedName>
        <fullName evidence="1">Uncharacterized protein</fullName>
    </submittedName>
</protein>
<sequence length="139" mass="16238">MPMDRVMKIQNRVQINCFSEKIFPEETNVLAALDNALTLYDSFLRDKCRIHWLEGADHNSYFYYVTLKKRKVNKPLSSLIINDEIVTNPDHITAYAVDFYVSLFSEPNHSPIYFAIIREHIPTLVTDHDNAYLMSLPLE</sequence>
<dbReference type="STRING" id="3476.A0A2P5A791"/>
<dbReference type="AlphaFoldDB" id="A0A2P5A791"/>
<dbReference type="Proteomes" id="UP000237105">
    <property type="component" value="Unassembled WGS sequence"/>
</dbReference>
<name>A0A2P5A791_PARAD</name>
<comment type="caution">
    <text evidence="1">The sequence shown here is derived from an EMBL/GenBank/DDBJ whole genome shotgun (WGS) entry which is preliminary data.</text>
</comment>
<organism evidence="1 2">
    <name type="scientific">Parasponia andersonii</name>
    <name type="common">Sponia andersonii</name>
    <dbReference type="NCBI Taxonomy" id="3476"/>
    <lineage>
        <taxon>Eukaryota</taxon>
        <taxon>Viridiplantae</taxon>
        <taxon>Streptophyta</taxon>
        <taxon>Embryophyta</taxon>
        <taxon>Tracheophyta</taxon>
        <taxon>Spermatophyta</taxon>
        <taxon>Magnoliopsida</taxon>
        <taxon>eudicotyledons</taxon>
        <taxon>Gunneridae</taxon>
        <taxon>Pentapetalae</taxon>
        <taxon>rosids</taxon>
        <taxon>fabids</taxon>
        <taxon>Rosales</taxon>
        <taxon>Cannabaceae</taxon>
        <taxon>Parasponia</taxon>
    </lineage>
</organism>